<evidence type="ECO:0000259" key="9">
    <source>
        <dbReference type="PROSITE" id="PS50089"/>
    </source>
</evidence>
<keyword evidence="4 6" id="KW-0863">Zinc-finger</keyword>
<dbReference type="PROSITE" id="PS50119">
    <property type="entry name" value="ZF_BBOX"/>
    <property type="match status" value="2"/>
</dbReference>
<dbReference type="GO" id="GO:0005654">
    <property type="term" value="C:nucleoplasm"/>
    <property type="evidence" value="ECO:0007669"/>
    <property type="project" value="TreeGrafter"/>
</dbReference>
<dbReference type="InterPro" id="IPR001841">
    <property type="entry name" value="Znf_RING"/>
</dbReference>
<accession>A0AAD9NQC4</accession>
<dbReference type="SUPFAM" id="SSF57845">
    <property type="entry name" value="B-box zinc-binding domain"/>
    <property type="match status" value="1"/>
</dbReference>
<evidence type="ECO:0000256" key="7">
    <source>
        <dbReference type="PROSITE-ProRule" id="PRU00504"/>
    </source>
</evidence>
<dbReference type="InterPro" id="IPR000315">
    <property type="entry name" value="Znf_B-box"/>
</dbReference>
<keyword evidence="12" id="KW-1185">Reference proteome</keyword>
<dbReference type="Gene3D" id="2.120.10.30">
    <property type="entry name" value="TolB, C-terminal domain"/>
    <property type="match status" value="2"/>
</dbReference>
<dbReference type="Gene3D" id="3.30.40.10">
    <property type="entry name" value="Zinc/RING finger domain, C3HC4 (zinc finger)"/>
    <property type="match status" value="1"/>
</dbReference>
<dbReference type="EMBL" id="JAODUO010000636">
    <property type="protein sequence ID" value="KAK2176843.1"/>
    <property type="molecule type" value="Genomic_DNA"/>
</dbReference>
<evidence type="ECO:0000256" key="5">
    <source>
        <dbReference type="ARBA" id="ARBA00022833"/>
    </source>
</evidence>
<dbReference type="InterPro" id="IPR001258">
    <property type="entry name" value="NHL_repeat"/>
</dbReference>
<dbReference type="GO" id="GO:0061630">
    <property type="term" value="F:ubiquitin protein ligase activity"/>
    <property type="evidence" value="ECO:0007669"/>
    <property type="project" value="TreeGrafter"/>
</dbReference>
<keyword evidence="5" id="KW-0862">Zinc</keyword>
<evidence type="ECO:0000256" key="4">
    <source>
        <dbReference type="ARBA" id="ARBA00022771"/>
    </source>
</evidence>
<dbReference type="InterPro" id="IPR013083">
    <property type="entry name" value="Znf_RING/FYVE/PHD"/>
</dbReference>
<dbReference type="InterPro" id="IPR017907">
    <property type="entry name" value="Znf_RING_CS"/>
</dbReference>
<feature type="domain" description="B box-type" evidence="10">
    <location>
        <begin position="167"/>
        <end position="208"/>
    </location>
</feature>
<dbReference type="PANTHER" id="PTHR25462">
    <property type="entry name" value="BONUS, ISOFORM C-RELATED"/>
    <property type="match status" value="1"/>
</dbReference>
<dbReference type="SMART" id="SM00336">
    <property type="entry name" value="BBOX"/>
    <property type="match status" value="2"/>
</dbReference>
<keyword evidence="2" id="KW-0479">Metal-binding</keyword>
<evidence type="ECO:0000313" key="11">
    <source>
        <dbReference type="EMBL" id="KAK2176843.1"/>
    </source>
</evidence>
<evidence type="ECO:0000313" key="12">
    <source>
        <dbReference type="Proteomes" id="UP001209878"/>
    </source>
</evidence>
<dbReference type="SMART" id="SM00184">
    <property type="entry name" value="RING"/>
    <property type="match status" value="1"/>
</dbReference>
<keyword evidence="3" id="KW-0677">Repeat</keyword>
<dbReference type="Gene3D" id="4.10.830.40">
    <property type="match status" value="1"/>
</dbReference>
<dbReference type="FunFam" id="2.120.10.30:FF:000192">
    <property type="entry name" value="Uncharacterized protein"/>
    <property type="match status" value="1"/>
</dbReference>
<keyword evidence="8" id="KW-0175">Coiled coil</keyword>
<dbReference type="Proteomes" id="UP001209878">
    <property type="component" value="Unassembled WGS sequence"/>
</dbReference>
<dbReference type="Pfam" id="PF01436">
    <property type="entry name" value="NHL"/>
    <property type="match status" value="2"/>
</dbReference>
<dbReference type="Pfam" id="PF13445">
    <property type="entry name" value="zf-RING_UBOX"/>
    <property type="match status" value="1"/>
</dbReference>
<evidence type="ECO:0000256" key="2">
    <source>
        <dbReference type="ARBA" id="ARBA00022723"/>
    </source>
</evidence>
<dbReference type="PROSITE" id="PS00518">
    <property type="entry name" value="ZF_RING_1"/>
    <property type="match status" value="1"/>
</dbReference>
<feature type="repeat" description="NHL" evidence="7">
    <location>
        <begin position="588"/>
        <end position="631"/>
    </location>
</feature>
<dbReference type="SUPFAM" id="SSF101898">
    <property type="entry name" value="NHL repeat"/>
    <property type="match status" value="1"/>
</dbReference>
<feature type="coiled-coil region" evidence="8">
    <location>
        <begin position="270"/>
        <end position="297"/>
    </location>
</feature>
<gene>
    <name evidence="11" type="ORF">NP493_636g03009</name>
</gene>
<proteinExistence type="predicted"/>
<dbReference type="SUPFAM" id="SSF57850">
    <property type="entry name" value="RING/U-box"/>
    <property type="match status" value="1"/>
</dbReference>
<organism evidence="11 12">
    <name type="scientific">Ridgeia piscesae</name>
    <name type="common">Tubeworm</name>
    <dbReference type="NCBI Taxonomy" id="27915"/>
    <lineage>
        <taxon>Eukaryota</taxon>
        <taxon>Metazoa</taxon>
        <taxon>Spiralia</taxon>
        <taxon>Lophotrochozoa</taxon>
        <taxon>Annelida</taxon>
        <taxon>Polychaeta</taxon>
        <taxon>Sedentaria</taxon>
        <taxon>Canalipalpata</taxon>
        <taxon>Sabellida</taxon>
        <taxon>Siboglinidae</taxon>
        <taxon>Ridgeia</taxon>
    </lineage>
</organism>
<dbReference type="PROSITE" id="PS51125">
    <property type="entry name" value="NHL"/>
    <property type="match status" value="2"/>
</dbReference>
<comment type="caution">
    <text evidence="11">The sequence shown here is derived from an EMBL/GenBank/DDBJ whole genome shotgun (WGS) entry which is preliminary data.</text>
</comment>
<evidence type="ECO:0000256" key="1">
    <source>
        <dbReference type="ARBA" id="ARBA00022553"/>
    </source>
</evidence>
<feature type="repeat" description="NHL" evidence="7">
    <location>
        <begin position="541"/>
        <end position="584"/>
    </location>
</feature>
<dbReference type="Pfam" id="PF00643">
    <property type="entry name" value="zf-B_box"/>
    <property type="match status" value="1"/>
</dbReference>
<dbReference type="InterPro" id="IPR047153">
    <property type="entry name" value="TRIM45/56/19-like"/>
</dbReference>
<protein>
    <submittedName>
        <fullName evidence="11">Uncharacterized protein</fullName>
    </submittedName>
</protein>
<feature type="domain" description="B box-type" evidence="10">
    <location>
        <begin position="109"/>
        <end position="159"/>
    </location>
</feature>
<dbReference type="AlphaFoldDB" id="A0AAD9NQC4"/>
<evidence type="ECO:0000256" key="3">
    <source>
        <dbReference type="ARBA" id="ARBA00022737"/>
    </source>
</evidence>
<reference evidence="11" key="1">
    <citation type="journal article" date="2023" name="Mol. Biol. Evol.">
        <title>Third-Generation Sequencing Reveals the Adaptive Role of the Epigenome in Three Deep-Sea Polychaetes.</title>
        <authorList>
            <person name="Perez M."/>
            <person name="Aroh O."/>
            <person name="Sun Y."/>
            <person name="Lan Y."/>
            <person name="Juniper S.K."/>
            <person name="Young C.R."/>
            <person name="Angers B."/>
            <person name="Qian P.Y."/>
        </authorList>
    </citation>
    <scope>NUCLEOTIDE SEQUENCE</scope>
    <source>
        <strain evidence="11">R07B-5</strain>
    </source>
</reference>
<sequence length="676" mass="75586">MSGRPAQQNGGGGVVPPPSFEDLLQCMICFEPYCSPKMLQCGHTFCEECLQGYLNTYQHQRRAQPGKLPCPTCRELTTIPENGIAGLRNDFKVHKIEEMFKTMNIRNRAMSKMCDTCRSQKKAVVAKVYCNKCKMNYCESCLRKHEKNALFKDHTVVEKSVQQKAAASDLTCKVHKGESGRYFCQTCETVVCTLCIMNEHAEHNVTEIDVLYVQQEQDIRNLQQIIDGKVEHLRVRKVEVDSLRKLNLNSCMQAELAIKQKSEQMVVRIRQQETDMLRELRQKRDQKLEKLMNETETVGFYIAKAHSLQDFARTTHKRNRIQLMAVHDELIKRMRTVVEVDASTSLGDLSSVVTFLPGHQEPTIGRIEAVEGNLQQLNNSPMVFSPGVARQASVSTPERPLIHVVTKPTLLFHLEKVGSNVGELRDPLGVACLLNGDIAVAEWGNKRMQIFDSVGKSVCVIGQGRIEPQDVAVSLRGNIIATDSSHKRLEVFSPSGQSIAKWGLGKFFHPCGVAMSPNGNCVVTDVAENTLNIYQGERKCLKRIGSRGTQNDQFNNPLYVTVGQHNQIIVSDSDNHCVKILSSSGRFLGKFGSQGSGEGQLSFPRGICTDMDGNVIVADRNNHRVSIFSSKGRFMRHLLTKSDGIRDPYGVAFTMTRNLVLTESGTNTAALKMFQM</sequence>
<keyword evidence="1" id="KW-0597">Phosphoprotein</keyword>
<dbReference type="CDD" id="cd19757">
    <property type="entry name" value="Bbox1"/>
    <property type="match status" value="1"/>
</dbReference>
<feature type="domain" description="RING-type" evidence="9">
    <location>
        <begin position="26"/>
        <end position="74"/>
    </location>
</feature>
<dbReference type="Gene3D" id="3.30.160.60">
    <property type="entry name" value="Classic Zinc Finger"/>
    <property type="match status" value="1"/>
</dbReference>
<evidence type="ECO:0000259" key="10">
    <source>
        <dbReference type="PROSITE" id="PS50119"/>
    </source>
</evidence>
<evidence type="ECO:0000256" key="6">
    <source>
        <dbReference type="PROSITE-ProRule" id="PRU00024"/>
    </source>
</evidence>
<evidence type="ECO:0000256" key="8">
    <source>
        <dbReference type="SAM" id="Coils"/>
    </source>
</evidence>
<dbReference type="InterPro" id="IPR027370">
    <property type="entry name" value="Znf-RING_euk"/>
</dbReference>
<dbReference type="InterPro" id="IPR011042">
    <property type="entry name" value="6-blade_b-propeller_TolB-like"/>
</dbReference>
<dbReference type="GO" id="GO:0008270">
    <property type="term" value="F:zinc ion binding"/>
    <property type="evidence" value="ECO:0007669"/>
    <property type="project" value="UniProtKB-KW"/>
</dbReference>
<name>A0AAD9NQC4_RIDPI</name>
<dbReference type="PANTHER" id="PTHR25462:SF305">
    <property type="entry name" value="RING-TYPE DOMAIN-CONTAINING PROTEIN"/>
    <property type="match status" value="1"/>
</dbReference>
<dbReference type="PROSITE" id="PS50089">
    <property type="entry name" value="ZF_RING_2"/>
    <property type="match status" value="1"/>
</dbReference>